<dbReference type="EMBL" id="JARBHB010000011">
    <property type="protein sequence ID" value="KAJ8872274.1"/>
    <property type="molecule type" value="Genomic_DNA"/>
</dbReference>
<dbReference type="InterPro" id="IPR007889">
    <property type="entry name" value="HTH_Psq"/>
</dbReference>
<feature type="DNA-binding region" description="H-T-H motif" evidence="2">
    <location>
        <begin position="130"/>
        <end position="150"/>
    </location>
</feature>
<feature type="domain" description="HTH psq-type" evidence="3">
    <location>
        <begin position="103"/>
        <end position="154"/>
    </location>
</feature>
<evidence type="ECO:0000313" key="5">
    <source>
        <dbReference type="Proteomes" id="UP001159363"/>
    </source>
</evidence>
<proteinExistence type="predicted"/>
<evidence type="ECO:0000256" key="1">
    <source>
        <dbReference type="ARBA" id="ARBA00004123"/>
    </source>
</evidence>
<dbReference type="Proteomes" id="UP001159363">
    <property type="component" value="Chromosome 10"/>
</dbReference>
<dbReference type="InterPro" id="IPR009057">
    <property type="entry name" value="Homeodomain-like_sf"/>
</dbReference>
<evidence type="ECO:0000259" key="3">
    <source>
        <dbReference type="PROSITE" id="PS50960"/>
    </source>
</evidence>
<protein>
    <recommendedName>
        <fullName evidence="3">HTH psq-type domain-containing protein</fullName>
    </recommendedName>
</protein>
<dbReference type="SUPFAM" id="SSF46689">
    <property type="entry name" value="Homeodomain-like"/>
    <property type="match status" value="1"/>
</dbReference>
<accession>A0ABQ9GJU6</accession>
<evidence type="ECO:0000313" key="4">
    <source>
        <dbReference type="EMBL" id="KAJ8872274.1"/>
    </source>
</evidence>
<name>A0ABQ9GJU6_9NEOP</name>
<comment type="subcellular location">
    <subcellularLocation>
        <location evidence="1 2">Nucleus</location>
    </subcellularLocation>
</comment>
<organism evidence="4 5">
    <name type="scientific">Dryococelus australis</name>
    <dbReference type="NCBI Taxonomy" id="614101"/>
    <lineage>
        <taxon>Eukaryota</taxon>
        <taxon>Metazoa</taxon>
        <taxon>Ecdysozoa</taxon>
        <taxon>Arthropoda</taxon>
        <taxon>Hexapoda</taxon>
        <taxon>Insecta</taxon>
        <taxon>Pterygota</taxon>
        <taxon>Neoptera</taxon>
        <taxon>Polyneoptera</taxon>
        <taxon>Phasmatodea</taxon>
        <taxon>Verophasmatodea</taxon>
        <taxon>Anareolatae</taxon>
        <taxon>Phasmatidae</taxon>
        <taxon>Eurycanthinae</taxon>
        <taxon>Dryococelus</taxon>
    </lineage>
</organism>
<sequence length="253" mass="27558">MLQLGIHHLQPSIAHYTPPSTACKYPSPYVAHYTPPSIAHYPPPYVGVICHPPSFVIISDLDYGKCLCPSVSTVGSQLTIRSTGQDCTAEVTLLFCHHFILALPQGRKRLAFTLEQKMHIIREIEKGKSKSDVSRELGLASSTVATIWKNRDSVISAFENNSPKTEVTVATQAQANSVTGGDVDDDGVDTSFGQVQLGGVPVDPFLIPLPRRVSLSGLVSFKGKLSCLNRNGSFLLWDANRERRTNAGPQYTP</sequence>
<comment type="caution">
    <text evidence="4">The sequence shown here is derived from an EMBL/GenBank/DDBJ whole genome shotgun (WGS) entry which is preliminary data.</text>
</comment>
<keyword evidence="5" id="KW-1185">Reference proteome</keyword>
<reference evidence="4 5" key="1">
    <citation type="submission" date="2023-02" db="EMBL/GenBank/DDBJ databases">
        <title>LHISI_Scaffold_Assembly.</title>
        <authorList>
            <person name="Stuart O.P."/>
            <person name="Cleave R."/>
            <person name="Magrath M.J.L."/>
            <person name="Mikheyev A.S."/>
        </authorList>
    </citation>
    <scope>NUCLEOTIDE SEQUENCE [LARGE SCALE GENOMIC DNA]</scope>
    <source>
        <strain evidence="4">Daus_M_001</strain>
        <tissue evidence="4">Leg muscle</tissue>
    </source>
</reference>
<keyword evidence="2" id="KW-0539">Nucleus</keyword>
<dbReference type="Pfam" id="PF04218">
    <property type="entry name" value="CENP-B_N"/>
    <property type="match status" value="1"/>
</dbReference>
<dbReference type="Gene3D" id="1.10.10.60">
    <property type="entry name" value="Homeodomain-like"/>
    <property type="match status" value="1"/>
</dbReference>
<dbReference type="PROSITE" id="PS50960">
    <property type="entry name" value="HTH_PSQ"/>
    <property type="match status" value="1"/>
</dbReference>
<gene>
    <name evidence="4" type="ORF">PR048_025876</name>
</gene>
<keyword evidence="2" id="KW-0238">DNA-binding</keyword>
<evidence type="ECO:0000256" key="2">
    <source>
        <dbReference type="PROSITE-ProRule" id="PRU00320"/>
    </source>
</evidence>